<evidence type="ECO:0000313" key="4">
    <source>
        <dbReference type="Proteomes" id="UP000030106"/>
    </source>
</evidence>
<dbReference type="Proteomes" id="UP000030106">
    <property type="component" value="Unassembled WGS sequence"/>
</dbReference>
<dbReference type="PANTHER" id="PTHR28027">
    <property type="entry name" value="TRANSCRIPTIONAL REGULATOR MIT1"/>
    <property type="match status" value="1"/>
</dbReference>
<evidence type="ECO:0000313" key="3">
    <source>
        <dbReference type="EMBL" id="KGQ05170.1"/>
    </source>
</evidence>
<evidence type="ECO:0008006" key="5">
    <source>
        <dbReference type="Google" id="ProtNLM"/>
    </source>
</evidence>
<feature type="region of interest" description="Disordered" evidence="2">
    <location>
        <begin position="96"/>
        <end position="116"/>
    </location>
</feature>
<protein>
    <recommendedName>
        <fullName evidence="5">Global transcription regulator sge1</fullName>
    </recommendedName>
</protein>
<dbReference type="HOGENOM" id="CLU_028895_5_0_1"/>
<reference evidence="3 4" key="1">
    <citation type="submission" date="2012-10" db="EMBL/GenBank/DDBJ databases">
        <title>Genome sequencing and analysis of entomopathogenic fungi Beauveria bassiana D1-5.</title>
        <authorList>
            <person name="Li Q."/>
            <person name="Wang L."/>
            <person name="Zhang Z."/>
            <person name="Wang Q."/>
            <person name="Ren J."/>
            <person name="Wang M."/>
            <person name="Xu W."/>
            <person name="Wang J."/>
            <person name="Lu Y."/>
            <person name="Du Q."/>
            <person name="Sun Z."/>
        </authorList>
    </citation>
    <scope>NUCLEOTIDE SEQUENCE [LARGE SCALE GENOMIC DNA]</scope>
    <source>
        <strain evidence="3 4">D1-5</strain>
    </source>
</reference>
<dbReference type="Pfam" id="PF09729">
    <property type="entry name" value="Gti1_Pac2"/>
    <property type="match status" value="1"/>
</dbReference>
<name>A0A0A2VGG4_BEABA</name>
<dbReference type="OrthoDB" id="5319641at2759"/>
<dbReference type="GO" id="GO:0003677">
    <property type="term" value="F:DNA binding"/>
    <property type="evidence" value="ECO:0007669"/>
    <property type="project" value="TreeGrafter"/>
</dbReference>
<dbReference type="PANTHER" id="PTHR28027:SF2">
    <property type="entry name" value="TRANSCRIPTIONAL REGULATOR MIT1"/>
    <property type="match status" value="1"/>
</dbReference>
<comment type="similarity">
    <text evidence="1">Belongs to the MIT1/WOR1 family.</text>
</comment>
<comment type="caution">
    <text evidence="3">The sequence shown here is derived from an EMBL/GenBank/DDBJ whole genome shotgun (WGS) entry which is preliminary data.</text>
</comment>
<dbReference type="AlphaFoldDB" id="A0A0A2VGG4"/>
<evidence type="ECO:0000256" key="1">
    <source>
        <dbReference type="ARBA" id="ARBA00008359"/>
    </source>
</evidence>
<dbReference type="InterPro" id="IPR018608">
    <property type="entry name" value="Gti1/Pac2"/>
</dbReference>
<accession>A0A0A2VGG4</accession>
<evidence type="ECO:0000256" key="2">
    <source>
        <dbReference type="SAM" id="MobiDB-lite"/>
    </source>
</evidence>
<dbReference type="eggNOG" id="KOG4476">
    <property type="taxonomic scope" value="Eukaryota"/>
</dbReference>
<sequence>MENQSAPLIPTFEGHISSTLDALVLFESCLDGILNHVPRRPHDRERQDLIKSGNIFVYEEHSSGIKRWTDGVSWSPSRILGNFLIYRELEKPFPPGEKKRALKKSKKSSSPQGIVKSETISHTNMSYVAAGLDQSSNSKDQERSLIGSLVDSYPFKPDGLVKKTISISYQGVAHHMVSYYNVDDVTSGKLVTPTNSIITRGVTPRSELFLAQNFRTPIDEVEYAVAEHTGAVPTQYDPDHGSINNGSGVLHRAMMQGNLQNAMNSIHSSSSGSAYMFPQHSPTTQNGGYPGPVANSGFQAAMPQQMPYATNPASNYSLEHARGERFSVTPTVNHEFPRNMPPATSSRRPSIYDVASHHPSDMSGMPFGSNSTDTRPLASNPYLTHQSYYVQPQHQTAAATPQTSTFPVSRALRLESDAIHADDSINHSYNLDGASGVWGIESLEGDSDHQYYTQNNVHWTNGPNSLHRS</sequence>
<proteinExistence type="inferred from homology"/>
<dbReference type="EMBL" id="ANFO01000967">
    <property type="protein sequence ID" value="KGQ05170.1"/>
    <property type="molecule type" value="Genomic_DNA"/>
</dbReference>
<gene>
    <name evidence="3" type="ORF">BBAD15_g9593</name>
</gene>
<organism evidence="3 4">
    <name type="scientific">Beauveria bassiana D1-5</name>
    <dbReference type="NCBI Taxonomy" id="1245745"/>
    <lineage>
        <taxon>Eukaryota</taxon>
        <taxon>Fungi</taxon>
        <taxon>Dikarya</taxon>
        <taxon>Ascomycota</taxon>
        <taxon>Pezizomycotina</taxon>
        <taxon>Sordariomycetes</taxon>
        <taxon>Hypocreomycetidae</taxon>
        <taxon>Hypocreales</taxon>
        <taxon>Cordycipitaceae</taxon>
        <taxon>Beauveria</taxon>
    </lineage>
</organism>